<accession>A0A1X7IZZ6</accession>
<evidence type="ECO:0008006" key="3">
    <source>
        <dbReference type="Google" id="ProtNLM"/>
    </source>
</evidence>
<evidence type="ECO:0000313" key="1">
    <source>
        <dbReference type="EMBL" id="SMG20751.1"/>
    </source>
</evidence>
<sequence length="313" mass="35499">MGDTETALGRCTRRDDHLLLRKEQTHLPDASKVLRRLLNDRVIVRLFRGAYVEAAFYGTLQPWEQYDLQARALGEVSGRVLVGYSAAALWKLWRYEPTPVQHEIHRRNGGGKRTRSTVREVSGALPDEDIVGEHVKATTVPRTLVDLTRLHGFGAGFVAACSALRQKLVTREELAAYDVTGMEGLAHWPLVVEKTTGVVESALEAAFLAQSVFFGDFTLIPQVSVRGSNGRNYLIDFRVEGTEEYVETDGRGKYGASASEQEFNLKKEKERADNLPVRPERFGWAEVMSMQAYRRMLDKLGCWHRWDLPRIHW</sequence>
<dbReference type="STRING" id="1610489.SAMN06295981_1119"/>
<dbReference type="EMBL" id="FXAR01000003">
    <property type="protein sequence ID" value="SMG20751.1"/>
    <property type="molecule type" value="Genomic_DNA"/>
</dbReference>
<dbReference type="Proteomes" id="UP000193309">
    <property type="component" value="Unassembled WGS sequence"/>
</dbReference>
<dbReference type="RefSeq" id="WP_143337538.1">
    <property type="nucleotide sequence ID" value="NZ_FXAR01000003.1"/>
</dbReference>
<name>A0A1X7IZZ6_9CORY</name>
<protein>
    <recommendedName>
        <fullName evidence="3">Transcriptional regulator, AbiEi antitoxin, Type IV TA system</fullName>
    </recommendedName>
</protein>
<organism evidence="1 2">
    <name type="scientific">Corynebacterium pollutisoli</name>
    <dbReference type="NCBI Taxonomy" id="1610489"/>
    <lineage>
        <taxon>Bacteria</taxon>
        <taxon>Bacillati</taxon>
        <taxon>Actinomycetota</taxon>
        <taxon>Actinomycetes</taxon>
        <taxon>Mycobacteriales</taxon>
        <taxon>Corynebacteriaceae</taxon>
        <taxon>Corynebacterium</taxon>
    </lineage>
</organism>
<dbReference type="OrthoDB" id="4407333at2"/>
<dbReference type="AlphaFoldDB" id="A0A1X7IZZ6"/>
<keyword evidence="2" id="KW-1185">Reference proteome</keyword>
<reference evidence="2" key="1">
    <citation type="submission" date="2017-04" db="EMBL/GenBank/DDBJ databases">
        <authorList>
            <person name="Varghese N."/>
            <person name="Submissions S."/>
        </authorList>
    </citation>
    <scope>NUCLEOTIDE SEQUENCE [LARGE SCALE GENOMIC DNA]</scope>
    <source>
        <strain evidence="2">VDS</strain>
    </source>
</reference>
<evidence type="ECO:0000313" key="2">
    <source>
        <dbReference type="Proteomes" id="UP000193309"/>
    </source>
</evidence>
<gene>
    <name evidence="1" type="ORF">SAMN06295981_1119</name>
</gene>
<proteinExistence type="predicted"/>